<dbReference type="AlphaFoldDB" id="A0AAU9JT71"/>
<feature type="transmembrane region" description="Helical" evidence="5">
    <location>
        <begin position="21"/>
        <end position="39"/>
    </location>
</feature>
<evidence type="ECO:0008006" key="8">
    <source>
        <dbReference type="Google" id="ProtNLM"/>
    </source>
</evidence>
<evidence type="ECO:0000256" key="4">
    <source>
        <dbReference type="ARBA" id="ARBA00023136"/>
    </source>
</evidence>
<accession>A0AAU9JT71</accession>
<comment type="caution">
    <text evidence="6">The sequence shown here is derived from an EMBL/GenBank/DDBJ whole genome shotgun (WGS) entry which is preliminary data.</text>
</comment>
<evidence type="ECO:0000256" key="3">
    <source>
        <dbReference type="ARBA" id="ARBA00022989"/>
    </source>
</evidence>
<evidence type="ECO:0000256" key="2">
    <source>
        <dbReference type="ARBA" id="ARBA00022692"/>
    </source>
</evidence>
<keyword evidence="4 5" id="KW-0472">Membrane</keyword>
<evidence type="ECO:0000256" key="5">
    <source>
        <dbReference type="SAM" id="Phobius"/>
    </source>
</evidence>
<evidence type="ECO:0000313" key="6">
    <source>
        <dbReference type="EMBL" id="CAG9329550.1"/>
    </source>
</evidence>
<feature type="transmembrane region" description="Helical" evidence="5">
    <location>
        <begin position="74"/>
        <end position="93"/>
    </location>
</feature>
<dbReference type="Pfam" id="PF08507">
    <property type="entry name" value="COPI_assoc"/>
    <property type="match status" value="1"/>
</dbReference>
<feature type="transmembrane region" description="Helical" evidence="5">
    <location>
        <begin position="99"/>
        <end position="118"/>
    </location>
</feature>
<keyword evidence="7" id="KW-1185">Reference proteome</keyword>
<comment type="subcellular location">
    <subcellularLocation>
        <location evidence="1">Membrane</location>
        <topology evidence="1">Multi-pass membrane protein</topology>
    </subcellularLocation>
</comment>
<dbReference type="GO" id="GO:0016020">
    <property type="term" value="C:membrane"/>
    <property type="evidence" value="ECO:0007669"/>
    <property type="project" value="UniProtKB-SubCell"/>
</dbReference>
<dbReference type="PANTHER" id="PTHR28128:SF1">
    <property type="entry name" value="GOLGI APPARATUS MEMBRANE PROTEIN TVP15"/>
    <property type="match status" value="1"/>
</dbReference>
<keyword evidence="2 5" id="KW-0812">Transmembrane</keyword>
<organism evidence="6 7">
    <name type="scientific">Blepharisma stoltei</name>
    <dbReference type="NCBI Taxonomy" id="1481888"/>
    <lineage>
        <taxon>Eukaryota</taxon>
        <taxon>Sar</taxon>
        <taxon>Alveolata</taxon>
        <taxon>Ciliophora</taxon>
        <taxon>Postciliodesmatophora</taxon>
        <taxon>Heterotrichea</taxon>
        <taxon>Heterotrichida</taxon>
        <taxon>Blepharismidae</taxon>
        <taxon>Blepharisma</taxon>
    </lineage>
</organism>
<sequence>MVDNQETTGGRNWRRTLRITSIILAILLIALGIFNFGTIDLGDPINVILPVYYVFFGLMMIGAEVPCNFLLQKFLFISGYFGRGIFYIFVGTLCIRYHTVFQFIVAAFLMGVGIIYIFSSCSSCYKNFAAQNDQMKQEEEAKQNSQTELKQSI</sequence>
<evidence type="ECO:0000313" key="7">
    <source>
        <dbReference type="Proteomes" id="UP001162131"/>
    </source>
</evidence>
<dbReference type="InterPro" id="IPR013714">
    <property type="entry name" value="Golgi_TVP15"/>
</dbReference>
<dbReference type="EMBL" id="CAJZBQ010000048">
    <property type="protein sequence ID" value="CAG9329550.1"/>
    <property type="molecule type" value="Genomic_DNA"/>
</dbReference>
<keyword evidence="3 5" id="KW-1133">Transmembrane helix</keyword>
<proteinExistence type="predicted"/>
<feature type="transmembrane region" description="Helical" evidence="5">
    <location>
        <begin position="45"/>
        <end position="62"/>
    </location>
</feature>
<dbReference type="PANTHER" id="PTHR28128">
    <property type="entry name" value="GOLGI APPARATUS MEMBRANE PROTEIN TVP15"/>
    <property type="match status" value="1"/>
</dbReference>
<name>A0AAU9JT71_9CILI</name>
<reference evidence="6" key="1">
    <citation type="submission" date="2021-09" db="EMBL/GenBank/DDBJ databases">
        <authorList>
            <consortium name="AG Swart"/>
            <person name="Singh M."/>
            <person name="Singh A."/>
            <person name="Seah K."/>
            <person name="Emmerich C."/>
        </authorList>
    </citation>
    <scope>NUCLEOTIDE SEQUENCE</scope>
    <source>
        <strain evidence="6">ATCC30299</strain>
    </source>
</reference>
<evidence type="ECO:0000256" key="1">
    <source>
        <dbReference type="ARBA" id="ARBA00004141"/>
    </source>
</evidence>
<gene>
    <name evidence="6" type="ORF">BSTOLATCC_MIC49183</name>
</gene>
<protein>
    <recommendedName>
        <fullName evidence="8">COPI associated protein</fullName>
    </recommendedName>
</protein>
<dbReference type="Proteomes" id="UP001162131">
    <property type="component" value="Unassembled WGS sequence"/>
</dbReference>